<name>A0A482W0P0_ASBVE</name>
<keyword evidence="2 6" id="KW-0645">Protease</keyword>
<organism evidence="9 10">
    <name type="scientific">Asbolus verrucosus</name>
    <name type="common">Desert ironclad beetle</name>
    <dbReference type="NCBI Taxonomy" id="1661398"/>
    <lineage>
        <taxon>Eukaryota</taxon>
        <taxon>Metazoa</taxon>
        <taxon>Ecdysozoa</taxon>
        <taxon>Arthropoda</taxon>
        <taxon>Hexapoda</taxon>
        <taxon>Insecta</taxon>
        <taxon>Pterygota</taxon>
        <taxon>Neoptera</taxon>
        <taxon>Endopterygota</taxon>
        <taxon>Coleoptera</taxon>
        <taxon>Polyphaga</taxon>
        <taxon>Cucujiformia</taxon>
        <taxon>Tenebrionidae</taxon>
        <taxon>Pimeliinae</taxon>
        <taxon>Asbolus</taxon>
    </lineage>
</organism>
<evidence type="ECO:0000259" key="8">
    <source>
        <dbReference type="PROSITE" id="PS50240"/>
    </source>
</evidence>
<evidence type="ECO:0000256" key="2">
    <source>
        <dbReference type="ARBA" id="ARBA00022670"/>
    </source>
</evidence>
<evidence type="ECO:0000256" key="7">
    <source>
        <dbReference type="SAM" id="SignalP"/>
    </source>
</evidence>
<dbReference type="PANTHER" id="PTHR24276">
    <property type="entry name" value="POLYSERASE-RELATED"/>
    <property type="match status" value="1"/>
</dbReference>
<dbReference type="SMART" id="SM00020">
    <property type="entry name" value="Tryp_SPc"/>
    <property type="match status" value="1"/>
</dbReference>
<dbReference type="PANTHER" id="PTHR24276:SF91">
    <property type="entry name" value="AT26814P-RELATED"/>
    <property type="match status" value="1"/>
</dbReference>
<evidence type="ECO:0000256" key="4">
    <source>
        <dbReference type="ARBA" id="ARBA00022825"/>
    </source>
</evidence>
<protein>
    <submittedName>
        <fullName evidence="9">Trypsin domain containing protein</fullName>
    </submittedName>
</protein>
<dbReference type="InterPro" id="IPR009003">
    <property type="entry name" value="Peptidase_S1_PA"/>
</dbReference>
<evidence type="ECO:0000313" key="10">
    <source>
        <dbReference type="Proteomes" id="UP000292052"/>
    </source>
</evidence>
<dbReference type="InterPro" id="IPR033116">
    <property type="entry name" value="TRYPSIN_SER"/>
</dbReference>
<dbReference type="OrthoDB" id="10059102at2759"/>
<keyword evidence="7" id="KW-0732">Signal</keyword>
<dbReference type="PRINTS" id="PR00722">
    <property type="entry name" value="CHYMOTRYPSIN"/>
</dbReference>
<evidence type="ECO:0000256" key="5">
    <source>
        <dbReference type="ARBA" id="ARBA00023157"/>
    </source>
</evidence>
<dbReference type="InterPro" id="IPR018114">
    <property type="entry name" value="TRYPSIN_HIS"/>
</dbReference>
<dbReference type="CDD" id="cd00190">
    <property type="entry name" value="Tryp_SPc"/>
    <property type="match status" value="1"/>
</dbReference>
<feature type="chain" id="PRO_5019853101" evidence="7">
    <location>
        <begin position="18"/>
        <end position="244"/>
    </location>
</feature>
<proteinExistence type="inferred from homology"/>
<reference evidence="9 10" key="1">
    <citation type="submission" date="2017-03" db="EMBL/GenBank/DDBJ databases">
        <title>Genome of the blue death feigning beetle - Asbolus verrucosus.</title>
        <authorList>
            <person name="Rider S.D."/>
        </authorList>
    </citation>
    <scope>NUCLEOTIDE SEQUENCE [LARGE SCALE GENOMIC DNA]</scope>
    <source>
        <strain evidence="9">Butters</strain>
        <tissue evidence="9">Head and leg muscle</tissue>
    </source>
</reference>
<feature type="domain" description="Peptidase S1" evidence="8">
    <location>
        <begin position="21"/>
        <end position="243"/>
    </location>
</feature>
<evidence type="ECO:0000256" key="6">
    <source>
        <dbReference type="RuleBase" id="RU363034"/>
    </source>
</evidence>
<dbReference type="Proteomes" id="UP000292052">
    <property type="component" value="Unassembled WGS sequence"/>
</dbReference>
<dbReference type="Pfam" id="PF00089">
    <property type="entry name" value="Trypsin"/>
    <property type="match status" value="1"/>
</dbReference>
<comment type="similarity">
    <text evidence="1">Belongs to the peptidase S1 family.</text>
</comment>
<evidence type="ECO:0000256" key="3">
    <source>
        <dbReference type="ARBA" id="ARBA00022801"/>
    </source>
</evidence>
<dbReference type="STRING" id="1661398.A0A482W0P0"/>
<keyword evidence="4 6" id="KW-0720">Serine protease</keyword>
<dbReference type="InterPro" id="IPR050430">
    <property type="entry name" value="Peptidase_S1"/>
</dbReference>
<dbReference type="SUPFAM" id="SSF50494">
    <property type="entry name" value="Trypsin-like serine proteases"/>
    <property type="match status" value="1"/>
</dbReference>
<dbReference type="GO" id="GO:0006508">
    <property type="term" value="P:proteolysis"/>
    <property type="evidence" value="ECO:0007669"/>
    <property type="project" value="UniProtKB-KW"/>
</dbReference>
<dbReference type="EMBL" id="QDEB01042058">
    <property type="protein sequence ID" value="RZC38576.1"/>
    <property type="molecule type" value="Genomic_DNA"/>
</dbReference>
<dbReference type="AlphaFoldDB" id="A0A482W0P0"/>
<dbReference type="GO" id="GO:0004252">
    <property type="term" value="F:serine-type endopeptidase activity"/>
    <property type="evidence" value="ECO:0007669"/>
    <property type="project" value="InterPro"/>
</dbReference>
<sequence length="244" mass="26022">MQTQLLVLLLLPSAVRPASRIVGGAVAAIADHPYQLSLRLHGVHVCGAAILSEKIAVTAAHCLKVPGPYSIKAGSGHLQDGGVVAHVEQAIVHPHFDRATNDFDICLLFLATGLVYSDKIKPVKLPKEGELVREGMVGQVAGWGTVSTAADYHSEDLRAVELPVWNDLRCRRAYLYGITERMFCAGLPNGGKDSCKGDSGGAFVVHGTLYGIVSFGLDCAQPGFPGIYANVPVLRSFIREYAGF</sequence>
<accession>A0A482W0P0</accession>
<dbReference type="InterPro" id="IPR001254">
    <property type="entry name" value="Trypsin_dom"/>
</dbReference>
<dbReference type="InterPro" id="IPR043504">
    <property type="entry name" value="Peptidase_S1_PA_chymotrypsin"/>
</dbReference>
<keyword evidence="3 6" id="KW-0378">Hydrolase</keyword>
<evidence type="ECO:0000256" key="1">
    <source>
        <dbReference type="ARBA" id="ARBA00007664"/>
    </source>
</evidence>
<dbReference type="PROSITE" id="PS00135">
    <property type="entry name" value="TRYPSIN_SER"/>
    <property type="match status" value="1"/>
</dbReference>
<dbReference type="PROSITE" id="PS50240">
    <property type="entry name" value="TRYPSIN_DOM"/>
    <property type="match status" value="1"/>
</dbReference>
<keyword evidence="5" id="KW-1015">Disulfide bond</keyword>
<feature type="signal peptide" evidence="7">
    <location>
        <begin position="1"/>
        <end position="17"/>
    </location>
</feature>
<dbReference type="PROSITE" id="PS00134">
    <property type="entry name" value="TRYPSIN_HIS"/>
    <property type="match status" value="1"/>
</dbReference>
<evidence type="ECO:0000313" key="9">
    <source>
        <dbReference type="EMBL" id="RZC38576.1"/>
    </source>
</evidence>
<comment type="caution">
    <text evidence="9">The sequence shown here is derived from an EMBL/GenBank/DDBJ whole genome shotgun (WGS) entry which is preliminary data.</text>
</comment>
<keyword evidence="10" id="KW-1185">Reference proteome</keyword>
<dbReference type="InterPro" id="IPR001314">
    <property type="entry name" value="Peptidase_S1A"/>
</dbReference>
<dbReference type="FunFam" id="2.40.10.10:FF:000034">
    <property type="entry name" value="Eupolytin"/>
    <property type="match status" value="1"/>
</dbReference>
<gene>
    <name evidence="9" type="ORF">BDFB_010272</name>
</gene>
<dbReference type="Gene3D" id="2.40.10.10">
    <property type="entry name" value="Trypsin-like serine proteases"/>
    <property type="match status" value="1"/>
</dbReference>